<dbReference type="EMBL" id="JACNYK010000002">
    <property type="protein sequence ID" value="MBD1425666.1"/>
    <property type="molecule type" value="Genomic_DNA"/>
</dbReference>
<reference evidence="1 2" key="1">
    <citation type="submission" date="2020-08" db="EMBL/GenBank/DDBJ databases">
        <title>Sphingobacterium sp. DN00404 isolated from aquaculture water.</title>
        <authorList>
            <person name="Zhang M."/>
        </authorList>
    </citation>
    <scope>NUCLEOTIDE SEQUENCE [LARGE SCALE GENOMIC DNA]</scope>
    <source>
        <strain evidence="1 2">KCTC 32294</strain>
    </source>
</reference>
<dbReference type="RefSeq" id="WP_190308815.1">
    <property type="nucleotide sequence ID" value="NZ_JACNYK010000002.1"/>
</dbReference>
<evidence type="ECO:0000313" key="2">
    <source>
        <dbReference type="Proteomes" id="UP000606494"/>
    </source>
</evidence>
<evidence type="ECO:0000313" key="1">
    <source>
        <dbReference type="EMBL" id="MBD1425666.1"/>
    </source>
</evidence>
<proteinExistence type="predicted"/>
<protein>
    <submittedName>
        <fullName evidence="1">Uncharacterized protein</fullName>
    </submittedName>
</protein>
<keyword evidence="2" id="KW-1185">Reference proteome</keyword>
<organism evidence="1 2">
    <name type="scientific">Sphingobacterium arenae</name>
    <dbReference type="NCBI Taxonomy" id="1280598"/>
    <lineage>
        <taxon>Bacteria</taxon>
        <taxon>Pseudomonadati</taxon>
        <taxon>Bacteroidota</taxon>
        <taxon>Sphingobacteriia</taxon>
        <taxon>Sphingobacteriales</taxon>
        <taxon>Sphingobacteriaceae</taxon>
        <taxon>Sphingobacterium</taxon>
    </lineage>
</organism>
<accession>A0ABR7Y311</accession>
<sequence>MLNKIIFNSKFTSNDDFVDLLDCLLLYDQIILLTNSISIQRLLQNLGIDLLIELQIRKRLNLLYHDNVFGPGLINNDDLYLSTYTSTSISLEGLLYDYNRNFVKNSTLNNAFASKHSDHFKTYSYPLELTNIIYSDLQNESLINNYFKIYLKSLSEVLSTIQIDIHFKPNGREFLGRELYTATYSGDFDSFIQQFRDVVGYDYSVTDFLLQYGISKGDFLLAGDLDSEISNPMNLEFFREMSFDIFNRNVASNFQINSFEEYVFSDFTSIGKAFIEQKISTDTLLKLYDSTQELRSHIRDLADSKNIVGEYNKLIEVDFNLANKSDSTIKFILSNIVIKSANFMIKTIVPPPLLDIASEVVPLAVDAFGHFGYDKIKKGWQPKGKLTEFENLKKKFL</sequence>
<dbReference type="Proteomes" id="UP000606494">
    <property type="component" value="Unassembled WGS sequence"/>
</dbReference>
<name>A0ABR7Y311_9SPHI</name>
<gene>
    <name evidence="1" type="ORF">H8B17_08740</name>
</gene>
<comment type="caution">
    <text evidence="1">The sequence shown here is derived from an EMBL/GenBank/DDBJ whole genome shotgun (WGS) entry which is preliminary data.</text>
</comment>